<reference evidence="1" key="1">
    <citation type="submission" date="2020-08" db="EMBL/GenBank/DDBJ databases">
        <title>Multicomponent nature underlies the extraordinary mechanical properties of spider dragline silk.</title>
        <authorList>
            <person name="Kono N."/>
            <person name="Nakamura H."/>
            <person name="Mori M."/>
            <person name="Yoshida Y."/>
            <person name="Ohtoshi R."/>
            <person name="Malay A.D."/>
            <person name="Moran D.A.P."/>
            <person name="Tomita M."/>
            <person name="Numata K."/>
            <person name="Arakawa K."/>
        </authorList>
    </citation>
    <scope>NUCLEOTIDE SEQUENCE</scope>
</reference>
<evidence type="ECO:0000313" key="2">
    <source>
        <dbReference type="Proteomes" id="UP000886998"/>
    </source>
</evidence>
<dbReference type="Proteomes" id="UP000886998">
    <property type="component" value="Unassembled WGS sequence"/>
</dbReference>
<protein>
    <submittedName>
        <fullName evidence="1">Integrase core domain protein</fullName>
    </submittedName>
</protein>
<evidence type="ECO:0000313" key="1">
    <source>
        <dbReference type="EMBL" id="GFY41846.1"/>
    </source>
</evidence>
<gene>
    <name evidence="1" type="primary">RF55_20331</name>
    <name evidence="1" type="ORF">TNIN_478781</name>
</gene>
<comment type="caution">
    <text evidence="1">The sequence shown here is derived from an EMBL/GenBank/DDBJ whole genome shotgun (WGS) entry which is preliminary data.</text>
</comment>
<dbReference type="AlphaFoldDB" id="A0A8X6WXV8"/>
<keyword evidence="2" id="KW-1185">Reference proteome</keyword>
<dbReference type="PANTHER" id="PTHR11439">
    <property type="entry name" value="GAG-POL-RELATED RETROTRANSPOSON"/>
    <property type="match status" value="1"/>
</dbReference>
<accession>A0A8X6WXV8</accession>
<proteinExistence type="predicted"/>
<name>A0A8X6WXV8_9ARAC</name>
<organism evidence="1 2">
    <name type="scientific">Trichonephila inaurata madagascariensis</name>
    <dbReference type="NCBI Taxonomy" id="2747483"/>
    <lineage>
        <taxon>Eukaryota</taxon>
        <taxon>Metazoa</taxon>
        <taxon>Ecdysozoa</taxon>
        <taxon>Arthropoda</taxon>
        <taxon>Chelicerata</taxon>
        <taxon>Arachnida</taxon>
        <taxon>Araneae</taxon>
        <taxon>Araneomorphae</taxon>
        <taxon>Entelegynae</taxon>
        <taxon>Araneoidea</taxon>
        <taxon>Nephilidae</taxon>
        <taxon>Trichonephila</taxon>
        <taxon>Trichonephila inaurata</taxon>
    </lineage>
</organism>
<dbReference type="OrthoDB" id="413361at2759"/>
<dbReference type="EMBL" id="BMAV01002712">
    <property type="protein sequence ID" value="GFY41846.1"/>
    <property type="molecule type" value="Genomic_DNA"/>
</dbReference>
<sequence length="144" mass="15654">MLKDCRLQKSETKISYFPYRQAVGALMYLMVGTRSGLAQSVGFLSRSLENPSADDIFRVRVFSYIAGSVGYGITYHATEAKGMLHCYSDSDLGGCTKTSRSNSGYVMIYAKGAISHGAGKDKLLLPLQQLNLVIAALETAKEVI</sequence>